<evidence type="ECO:0000256" key="4">
    <source>
        <dbReference type="ARBA" id="ARBA00023163"/>
    </source>
</evidence>
<dbReference type="PROSITE" id="PS00688">
    <property type="entry name" value="SIGMA54_INTERACT_3"/>
    <property type="match status" value="1"/>
</dbReference>
<evidence type="ECO:0000256" key="5">
    <source>
        <dbReference type="PROSITE-ProRule" id="PRU00169"/>
    </source>
</evidence>
<dbReference type="InterPro" id="IPR058031">
    <property type="entry name" value="AAA_lid_NorR"/>
</dbReference>
<dbReference type="SUPFAM" id="SSF52172">
    <property type="entry name" value="CheY-like"/>
    <property type="match status" value="1"/>
</dbReference>
<keyword evidence="2" id="KW-0067">ATP-binding</keyword>
<dbReference type="Pfam" id="PF00158">
    <property type="entry name" value="Sigma54_activat"/>
    <property type="match status" value="1"/>
</dbReference>
<proteinExistence type="predicted"/>
<dbReference type="GO" id="GO:0000160">
    <property type="term" value="P:phosphorelay signal transduction system"/>
    <property type="evidence" value="ECO:0007669"/>
    <property type="project" value="InterPro"/>
</dbReference>
<dbReference type="CDD" id="cd00009">
    <property type="entry name" value="AAA"/>
    <property type="match status" value="1"/>
</dbReference>
<dbReference type="PANTHER" id="PTHR32071:SF100">
    <property type="entry name" value="RESPONSE REGULATOR PROTEIN PILR"/>
    <property type="match status" value="1"/>
</dbReference>
<feature type="domain" description="Response regulatory" evidence="7">
    <location>
        <begin position="7"/>
        <end position="121"/>
    </location>
</feature>
<dbReference type="GO" id="GO:0043565">
    <property type="term" value="F:sequence-specific DNA binding"/>
    <property type="evidence" value="ECO:0007669"/>
    <property type="project" value="InterPro"/>
</dbReference>
<dbReference type="Proteomes" id="UP000521868">
    <property type="component" value="Unassembled WGS sequence"/>
</dbReference>
<dbReference type="SMART" id="SM00382">
    <property type="entry name" value="AAA"/>
    <property type="match status" value="1"/>
</dbReference>
<dbReference type="EMBL" id="VTOX01000004">
    <property type="protein sequence ID" value="NKE66934.1"/>
    <property type="molecule type" value="Genomic_DNA"/>
</dbReference>
<dbReference type="Pfam" id="PF25601">
    <property type="entry name" value="AAA_lid_14"/>
    <property type="match status" value="1"/>
</dbReference>
<name>A0A7X6DGW5_9BURK</name>
<dbReference type="SUPFAM" id="SSF46689">
    <property type="entry name" value="Homeodomain-like"/>
    <property type="match status" value="1"/>
</dbReference>
<protein>
    <submittedName>
        <fullName evidence="8">Sigma-54-dependent Fis family transcriptional regulator</fullName>
    </submittedName>
</protein>
<evidence type="ECO:0000256" key="1">
    <source>
        <dbReference type="ARBA" id="ARBA00022741"/>
    </source>
</evidence>
<organism evidence="8 9">
    <name type="scientific">Ramlibacter lithotrophicus</name>
    <dbReference type="NCBI Taxonomy" id="2606681"/>
    <lineage>
        <taxon>Bacteria</taxon>
        <taxon>Pseudomonadati</taxon>
        <taxon>Pseudomonadota</taxon>
        <taxon>Betaproteobacteria</taxon>
        <taxon>Burkholderiales</taxon>
        <taxon>Comamonadaceae</taxon>
        <taxon>Ramlibacter</taxon>
    </lineage>
</organism>
<reference evidence="8 9" key="1">
    <citation type="journal article" date="2020" name="Nature">
        <title>Bacterial chemolithoautotrophy via manganese oxidation.</title>
        <authorList>
            <person name="Yu H."/>
            <person name="Leadbetter J.R."/>
        </authorList>
    </citation>
    <scope>NUCLEOTIDE SEQUENCE [LARGE SCALE GENOMIC DNA]</scope>
    <source>
        <strain evidence="8 9">RBP-1</strain>
    </source>
</reference>
<dbReference type="InterPro" id="IPR001789">
    <property type="entry name" value="Sig_transdc_resp-reg_receiver"/>
</dbReference>
<dbReference type="PROSITE" id="PS50110">
    <property type="entry name" value="RESPONSE_REGULATORY"/>
    <property type="match status" value="1"/>
</dbReference>
<evidence type="ECO:0000256" key="2">
    <source>
        <dbReference type="ARBA" id="ARBA00022840"/>
    </source>
</evidence>
<evidence type="ECO:0000259" key="7">
    <source>
        <dbReference type="PROSITE" id="PS50110"/>
    </source>
</evidence>
<dbReference type="GO" id="GO:0005524">
    <property type="term" value="F:ATP binding"/>
    <property type="evidence" value="ECO:0007669"/>
    <property type="project" value="UniProtKB-KW"/>
</dbReference>
<dbReference type="InterPro" id="IPR002078">
    <property type="entry name" value="Sigma_54_int"/>
</dbReference>
<evidence type="ECO:0000313" key="8">
    <source>
        <dbReference type="EMBL" id="NKE66934.1"/>
    </source>
</evidence>
<dbReference type="PROSITE" id="PS50045">
    <property type="entry name" value="SIGMA54_INTERACT_4"/>
    <property type="match status" value="1"/>
</dbReference>
<dbReference type="FunFam" id="3.40.50.300:FF:000006">
    <property type="entry name" value="DNA-binding transcriptional regulator NtrC"/>
    <property type="match status" value="1"/>
</dbReference>
<dbReference type="InterPro" id="IPR027417">
    <property type="entry name" value="P-loop_NTPase"/>
</dbReference>
<keyword evidence="5" id="KW-0597">Phosphoprotein</keyword>
<dbReference type="Pfam" id="PF02954">
    <property type="entry name" value="HTH_8"/>
    <property type="match status" value="1"/>
</dbReference>
<dbReference type="SMART" id="SM00448">
    <property type="entry name" value="REC"/>
    <property type="match status" value="1"/>
</dbReference>
<evidence type="ECO:0000256" key="3">
    <source>
        <dbReference type="ARBA" id="ARBA00023015"/>
    </source>
</evidence>
<evidence type="ECO:0000313" key="9">
    <source>
        <dbReference type="Proteomes" id="UP000521868"/>
    </source>
</evidence>
<keyword evidence="9" id="KW-1185">Reference proteome</keyword>
<dbReference type="InterPro" id="IPR003593">
    <property type="entry name" value="AAA+_ATPase"/>
</dbReference>
<sequence>MSSSSLQILVVDDEPAIRQILAASLARAGHPVEVAASGREALMRLAKGDVEVALCDINMPDLTGIEVVREARANGVDTTFIMMTAFSSVDTAIEAMKAGAIDYMIKPLRSEELVQRLKQVADLRGLKGENEALRKLVGGRRQDHCPAVSQAMKTLDRLVAKVAPTDSTVLITGESGTGKGVTARAIHQASQRANEPFIPVNCGAIPENLLESEFFGHTKGAFTGADRARKGLFLEADRGTIFLDEIGELPLELQVKLLHVLEAREIRPLGSEQVRKINVRIVAATNRDLREMVGAGRFREDLFFRLSGFHVTVPPLRERREDIPALIRYLLARGSERFGVAGTLAIEPDAEEILIAYDWPGNVRELENVLQRATILAEDGRITVADLPPHITPATPAGASPEAPRPGTGTLREQVRDYEHGLILRAIEDCGGDRRAAAQRLGIGLSSLYRKLEEQEQARAAAGSGAAPA</sequence>
<dbReference type="Gene3D" id="3.40.50.2300">
    <property type="match status" value="1"/>
</dbReference>
<dbReference type="PANTHER" id="PTHR32071">
    <property type="entry name" value="TRANSCRIPTIONAL REGULATORY PROTEIN"/>
    <property type="match status" value="1"/>
</dbReference>
<dbReference type="CDD" id="cd00156">
    <property type="entry name" value="REC"/>
    <property type="match status" value="1"/>
</dbReference>
<feature type="domain" description="Sigma-54 factor interaction" evidence="6">
    <location>
        <begin position="149"/>
        <end position="375"/>
    </location>
</feature>
<comment type="caution">
    <text evidence="8">The sequence shown here is derived from an EMBL/GenBank/DDBJ whole genome shotgun (WGS) entry which is preliminary data.</text>
</comment>
<dbReference type="InterPro" id="IPR009057">
    <property type="entry name" value="Homeodomain-like_sf"/>
</dbReference>
<dbReference type="InterPro" id="IPR011006">
    <property type="entry name" value="CheY-like_superfamily"/>
</dbReference>
<dbReference type="InterPro" id="IPR025944">
    <property type="entry name" value="Sigma_54_int_dom_CS"/>
</dbReference>
<dbReference type="SUPFAM" id="SSF52540">
    <property type="entry name" value="P-loop containing nucleoside triphosphate hydrolases"/>
    <property type="match status" value="1"/>
</dbReference>
<dbReference type="GO" id="GO:0006355">
    <property type="term" value="P:regulation of DNA-templated transcription"/>
    <property type="evidence" value="ECO:0007669"/>
    <property type="project" value="InterPro"/>
</dbReference>
<dbReference type="Pfam" id="PF00072">
    <property type="entry name" value="Response_reg"/>
    <property type="match status" value="1"/>
</dbReference>
<dbReference type="Gene3D" id="3.40.50.300">
    <property type="entry name" value="P-loop containing nucleotide triphosphate hydrolases"/>
    <property type="match status" value="1"/>
</dbReference>
<accession>A0A7X6DGW5</accession>
<dbReference type="Gene3D" id="1.10.8.60">
    <property type="match status" value="1"/>
</dbReference>
<dbReference type="Gene3D" id="1.10.10.60">
    <property type="entry name" value="Homeodomain-like"/>
    <property type="match status" value="1"/>
</dbReference>
<dbReference type="AlphaFoldDB" id="A0A7X6DGW5"/>
<feature type="modified residue" description="4-aspartylphosphate" evidence="5">
    <location>
        <position position="56"/>
    </location>
</feature>
<dbReference type="RefSeq" id="WP_168108043.1">
    <property type="nucleotide sequence ID" value="NZ_VTOX01000004.1"/>
</dbReference>
<gene>
    <name evidence="8" type="ORF">RAMLITH_13975</name>
</gene>
<evidence type="ECO:0000259" key="6">
    <source>
        <dbReference type="PROSITE" id="PS50045"/>
    </source>
</evidence>
<keyword evidence="3" id="KW-0805">Transcription regulation</keyword>
<keyword evidence="1" id="KW-0547">Nucleotide-binding</keyword>
<dbReference type="InterPro" id="IPR002197">
    <property type="entry name" value="HTH_Fis"/>
</dbReference>
<keyword evidence="4" id="KW-0804">Transcription</keyword>